<feature type="transmembrane region" description="Helical" evidence="1">
    <location>
        <begin position="86"/>
        <end position="107"/>
    </location>
</feature>
<proteinExistence type="predicted"/>
<accession>A0A0A0JFF3</accession>
<keyword evidence="1" id="KW-0472">Membrane</keyword>
<dbReference type="EMBL" id="AVPJ01000002">
    <property type="protein sequence ID" value="KGN34336.1"/>
    <property type="molecule type" value="Genomic_DNA"/>
</dbReference>
<dbReference type="OrthoDB" id="345402at2"/>
<keyword evidence="1" id="KW-0812">Transmembrane</keyword>
<evidence type="ECO:0000259" key="2">
    <source>
        <dbReference type="Pfam" id="PF14340"/>
    </source>
</evidence>
<evidence type="ECO:0000313" key="4">
    <source>
        <dbReference type="Proteomes" id="UP000030002"/>
    </source>
</evidence>
<reference evidence="3 4" key="1">
    <citation type="submission" date="2013-08" db="EMBL/GenBank/DDBJ databases">
        <title>The genome sequence of Knoellia sinensis.</title>
        <authorList>
            <person name="Zhu W."/>
            <person name="Wang G."/>
        </authorList>
    </citation>
    <scope>NUCLEOTIDE SEQUENCE [LARGE SCALE GENOMIC DNA]</scope>
    <source>
        <strain evidence="3 4">KCTC 19936</strain>
    </source>
</reference>
<sequence length="167" mass="17363">MSVRELLSFPNPVNEKAARAVAGGVVVLAGLTLLTQWWWLAALLAVGFALRVAAGPRFSPLGRLAVHVIAPRFGEARLVPGPPKRFAQTVGLFVSGGAAVAALGFGATTVASALLAVLVVFALLESGLGFCAGCWAFGHLMRLGVIPEETCAACNDITLRERETQPA</sequence>
<keyword evidence="4" id="KW-1185">Reference proteome</keyword>
<feature type="domain" description="DUF4395" evidence="2">
    <location>
        <begin position="13"/>
        <end position="142"/>
    </location>
</feature>
<gene>
    <name evidence="3" type="ORF">N802_13400</name>
</gene>
<dbReference type="Pfam" id="PF14340">
    <property type="entry name" value="DUF4395"/>
    <property type="match status" value="1"/>
</dbReference>
<comment type="caution">
    <text evidence="3">The sequence shown here is derived from an EMBL/GenBank/DDBJ whole genome shotgun (WGS) entry which is preliminary data.</text>
</comment>
<dbReference type="eggNOG" id="ENOG5032J0V">
    <property type="taxonomic scope" value="Bacteria"/>
</dbReference>
<dbReference type="InterPro" id="IPR025508">
    <property type="entry name" value="DUF4395"/>
</dbReference>
<dbReference type="RefSeq" id="WP_035912647.1">
    <property type="nucleotide sequence ID" value="NZ_AVPJ01000002.1"/>
</dbReference>
<name>A0A0A0JFF3_9MICO</name>
<keyword evidence="1" id="KW-1133">Transmembrane helix</keyword>
<evidence type="ECO:0000313" key="3">
    <source>
        <dbReference type="EMBL" id="KGN34336.1"/>
    </source>
</evidence>
<feature type="transmembrane region" description="Helical" evidence="1">
    <location>
        <begin position="113"/>
        <end position="137"/>
    </location>
</feature>
<protein>
    <submittedName>
        <fullName evidence="3">MFS transporter permease</fullName>
    </submittedName>
</protein>
<dbReference type="AlphaFoldDB" id="A0A0A0JFF3"/>
<dbReference type="Proteomes" id="UP000030002">
    <property type="component" value="Unassembled WGS sequence"/>
</dbReference>
<organism evidence="3 4">
    <name type="scientific">Knoellia sinensis KCTC 19936</name>
    <dbReference type="NCBI Taxonomy" id="1385520"/>
    <lineage>
        <taxon>Bacteria</taxon>
        <taxon>Bacillati</taxon>
        <taxon>Actinomycetota</taxon>
        <taxon>Actinomycetes</taxon>
        <taxon>Micrococcales</taxon>
        <taxon>Intrasporangiaceae</taxon>
        <taxon>Knoellia</taxon>
    </lineage>
</organism>
<evidence type="ECO:0000256" key="1">
    <source>
        <dbReference type="SAM" id="Phobius"/>
    </source>
</evidence>